<proteinExistence type="predicted"/>
<dbReference type="EMBL" id="VRLW01000001">
    <property type="protein sequence ID" value="KAA1257913.1"/>
    <property type="molecule type" value="Genomic_DNA"/>
</dbReference>
<feature type="chain" id="PRO_5022847075" evidence="2">
    <location>
        <begin position="22"/>
        <end position="293"/>
    </location>
</feature>
<reference evidence="4 5" key="1">
    <citation type="submission" date="2019-08" db="EMBL/GenBank/DDBJ databases">
        <title>Deep-cultivation of Planctomycetes and their phenomic and genomic characterization uncovers novel biology.</title>
        <authorList>
            <person name="Wiegand S."/>
            <person name="Jogler M."/>
            <person name="Boedeker C."/>
            <person name="Pinto D."/>
            <person name="Vollmers J."/>
            <person name="Rivas-Marin E."/>
            <person name="Kohn T."/>
            <person name="Peeters S.H."/>
            <person name="Heuer A."/>
            <person name="Rast P."/>
            <person name="Oberbeckmann S."/>
            <person name="Bunk B."/>
            <person name="Jeske O."/>
            <person name="Meyerdierks A."/>
            <person name="Storesund J.E."/>
            <person name="Kallscheuer N."/>
            <person name="Luecker S."/>
            <person name="Lage O.M."/>
            <person name="Pohl T."/>
            <person name="Merkel B.J."/>
            <person name="Hornburger P."/>
            <person name="Mueller R.-W."/>
            <person name="Bruemmer F."/>
            <person name="Labrenz M."/>
            <person name="Spormann A.M."/>
            <person name="Op Den Camp H."/>
            <person name="Overmann J."/>
            <person name="Amann R."/>
            <person name="Jetten M.S.M."/>
            <person name="Mascher T."/>
            <person name="Medema M.H."/>
            <person name="Devos D.P."/>
            <person name="Kaster A.-K."/>
            <person name="Ovreas L."/>
            <person name="Rohde M."/>
            <person name="Galperin M.Y."/>
            <person name="Jogler C."/>
        </authorList>
    </citation>
    <scope>NUCLEOTIDE SEQUENCE [LARGE SCALE GENOMIC DNA]</scope>
    <source>
        <strain evidence="4 5">LF1</strain>
    </source>
</reference>
<keyword evidence="2" id="KW-0732">Signal</keyword>
<dbReference type="PANTHER" id="PTHR48081:SF9">
    <property type="entry name" value="CARBOXYLESTERASE"/>
    <property type="match status" value="1"/>
</dbReference>
<evidence type="ECO:0000313" key="5">
    <source>
        <dbReference type="Proteomes" id="UP000322699"/>
    </source>
</evidence>
<evidence type="ECO:0000256" key="2">
    <source>
        <dbReference type="SAM" id="SignalP"/>
    </source>
</evidence>
<evidence type="ECO:0000313" key="4">
    <source>
        <dbReference type="EMBL" id="KAA1257913.1"/>
    </source>
</evidence>
<comment type="caution">
    <text evidence="4">The sequence shown here is derived from an EMBL/GenBank/DDBJ whole genome shotgun (WGS) entry which is preliminary data.</text>
</comment>
<feature type="domain" description="BD-FAE-like" evidence="3">
    <location>
        <begin position="54"/>
        <end position="159"/>
    </location>
</feature>
<dbReference type="Gene3D" id="3.40.50.1820">
    <property type="entry name" value="alpha/beta hydrolase"/>
    <property type="match status" value="1"/>
</dbReference>
<keyword evidence="1 4" id="KW-0378">Hydrolase</keyword>
<dbReference type="Proteomes" id="UP000322699">
    <property type="component" value="Unassembled WGS sequence"/>
</dbReference>
<evidence type="ECO:0000259" key="3">
    <source>
        <dbReference type="Pfam" id="PF20434"/>
    </source>
</evidence>
<evidence type="ECO:0000256" key="1">
    <source>
        <dbReference type="ARBA" id="ARBA00022801"/>
    </source>
</evidence>
<accession>A0A5B1CEN0</accession>
<sequence length="293" mass="31984" precursor="true">MLSRNLFLVVSLGVVSIHATAEEVTQSSRTSVARNIAYRGDSDDPLVNQLCRLDLFYPTSINGDGNADYPTIVWLHGGGLTGGERSIPRGFVQNKIAIATADYRLSPKVRSEVCIDDAAAAVAWVLDHIQDYGGSKDRVFLSGHSAGGYLTSMVGLNAKYLAAHKRKPSDLAGLIPLSGHAITHFNVRKERGIDGRQPVVDQMAPLYHVLSKPLPPILLITGDREKEMLGRYEENAYFARMLKVAGHSEVELRELKGFDHSGMVAPASSMVLNFVQRVDSKNQTPAETSKQTN</sequence>
<dbReference type="OrthoDB" id="9806180at2"/>
<dbReference type="Pfam" id="PF20434">
    <property type="entry name" value="BD-FAE"/>
    <property type="match status" value="1"/>
</dbReference>
<name>A0A5B1CEN0_9BACT</name>
<dbReference type="AlphaFoldDB" id="A0A5B1CEN0"/>
<dbReference type="InterPro" id="IPR050300">
    <property type="entry name" value="GDXG_lipolytic_enzyme"/>
</dbReference>
<keyword evidence="5" id="KW-1185">Reference proteome</keyword>
<dbReference type="RefSeq" id="WP_068267240.1">
    <property type="nucleotide sequence ID" value="NZ_LWSK01000174.1"/>
</dbReference>
<dbReference type="PANTHER" id="PTHR48081">
    <property type="entry name" value="AB HYDROLASE SUPERFAMILY PROTEIN C4A8.06C"/>
    <property type="match status" value="1"/>
</dbReference>
<dbReference type="InterPro" id="IPR029058">
    <property type="entry name" value="AB_hydrolase_fold"/>
</dbReference>
<organism evidence="4 5">
    <name type="scientific">Rubripirellula obstinata</name>
    <dbReference type="NCBI Taxonomy" id="406547"/>
    <lineage>
        <taxon>Bacteria</taxon>
        <taxon>Pseudomonadati</taxon>
        <taxon>Planctomycetota</taxon>
        <taxon>Planctomycetia</taxon>
        <taxon>Pirellulales</taxon>
        <taxon>Pirellulaceae</taxon>
        <taxon>Rubripirellula</taxon>
    </lineage>
</organism>
<dbReference type="InterPro" id="IPR049492">
    <property type="entry name" value="BD-FAE-like_dom"/>
</dbReference>
<feature type="signal peptide" evidence="2">
    <location>
        <begin position="1"/>
        <end position="21"/>
    </location>
</feature>
<protein>
    <submittedName>
        <fullName evidence="4">Lipase 2</fullName>
        <ecNumber evidence="4">3.1.1.3</ecNumber>
    </submittedName>
</protein>
<dbReference type="SUPFAM" id="SSF53474">
    <property type="entry name" value="alpha/beta-Hydrolases"/>
    <property type="match status" value="1"/>
</dbReference>
<dbReference type="EC" id="3.1.1.3" evidence="4"/>
<gene>
    <name evidence="4" type="primary">lip2</name>
    <name evidence="4" type="ORF">LF1_04030</name>
</gene>
<dbReference type="GO" id="GO:0004806">
    <property type="term" value="F:triacylglycerol lipase activity"/>
    <property type="evidence" value="ECO:0007669"/>
    <property type="project" value="UniProtKB-EC"/>
</dbReference>